<dbReference type="GO" id="GO:0000160">
    <property type="term" value="P:phosphorelay signal transduction system"/>
    <property type="evidence" value="ECO:0007669"/>
    <property type="project" value="InterPro"/>
</dbReference>
<organism evidence="3 4">
    <name type="scientific">Flavobacterium bizetiae</name>
    <dbReference type="NCBI Taxonomy" id="2704140"/>
    <lineage>
        <taxon>Bacteria</taxon>
        <taxon>Pseudomonadati</taxon>
        <taxon>Bacteroidota</taxon>
        <taxon>Flavobacteriia</taxon>
        <taxon>Flavobacteriales</taxon>
        <taxon>Flavobacteriaceae</taxon>
        <taxon>Flavobacterium</taxon>
    </lineage>
</organism>
<sequence length="148" mass="16800">MRVPYLTFISQSYKMPNLYNLHIIIAEDDIDDADIICHTFNKNPDFAKVSLVANGEELLNFLEDASNEIPDIILTDINMPILDGIEALQQILNNNNLKTIPCFVYSTSINPVYKEKCDLMGVKAYLIKPYSIEGFDEIPKSILSIIEQ</sequence>
<evidence type="ECO:0000259" key="2">
    <source>
        <dbReference type="PROSITE" id="PS50110"/>
    </source>
</evidence>
<dbReference type="PANTHER" id="PTHR44520">
    <property type="entry name" value="RESPONSE REGULATOR RCP1-RELATED"/>
    <property type="match status" value="1"/>
</dbReference>
<keyword evidence="4" id="KW-1185">Reference proteome</keyword>
<dbReference type="AlphaFoldDB" id="A0A6J4GQC8"/>
<name>A0A6J4GQC8_9FLAO</name>
<gene>
    <name evidence="3" type="primary">rssB_2</name>
    <name evidence="3" type="ORF">FLA105534_03119</name>
</gene>
<dbReference type="InterPro" id="IPR052893">
    <property type="entry name" value="TCS_response_regulator"/>
</dbReference>
<dbReference type="InterPro" id="IPR001789">
    <property type="entry name" value="Sig_transdc_resp-reg_receiver"/>
</dbReference>
<dbReference type="SMART" id="SM00448">
    <property type="entry name" value="REC"/>
    <property type="match status" value="1"/>
</dbReference>
<evidence type="ECO:0000313" key="4">
    <source>
        <dbReference type="Proteomes" id="UP000479938"/>
    </source>
</evidence>
<feature type="modified residue" description="4-aspartylphosphate" evidence="1">
    <location>
        <position position="76"/>
    </location>
</feature>
<dbReference type="PROSITE" id="PS50110">
    <property type="entry name" value="RESPONSE_REGULATORY"/>
    <property type="match status" value="1"/>
</dbReference>
<dbReference type="InterPro" id="IPR011006">
    <property type="entry name" value="CheY-like_superfamily"/>
</dbReference>
<dbReference type="Proteomes" id="UP000479938">
    <property type="component" value="Unassembled WGS sequence"/>
</dbReference>
<protein>
    <submittedName>
        <fullName evidence="3">Regulator of RpoS</fullName>
    </submittedName>
</protein>
<evidence type="ECO:0000256" key="1">
    <source>
        <dbReference type="PROSITE-ProRule" id="PRU00169"/>
    </source>
</evidence>
<dbReference type="Pfam" id="PF00072">
    <property type="entry name" value="Response_reg"/>
    <property type="match status" value="1"/>
</dbReference>
<dbReference type="SUPFAM" id="SSF52172">
    <property type="entry name" value="CheY-like"/>
    <property type="match status" value="1"/>
</dbReference>
<dbReference type="Gene3D" id="3.40.50.2300">
    <property type="match status" value="1"/>
</dbReference>
<keyword evidence="1" id="KW-0597">Phosphoprotein</keyword>
<dbReference type="EMBL" id="CADCSU010000109">
    <property type="protein sequence ID" value="CAA9200478.1"/>
    <property type="molecule type" value="Genomic_DNA"/>
</dbReference>
<proteinExistence type="predicted"/>
<feature type="domain" description="Response regulatory" evidence="2">
    <location>
        <begin position="22"/>
        <end position="143"/>
    </location>
</feature>
<reference evidence="3 4" key="1">
    <citation type="submission" date="2020-02" db="EMBL/GenBank/DDBJ databases">
        <authorList>
            <person name="Criscuolo A."/>
        </authorList>
    </citation>
    <scope>NUCLEOTIDE SEQUENCE [LARGE SCALE GENOMIC DNA]</scope>
    <source>
        <strain evidence="3">CIP105534</strain>
    </source>
</reference>
<evidence type="ECO:0000313" key="3">
    <source>
        <dbReference type="EMBL" id="CAA9200478.1"/>
    </source>
</evidence>
<accession>A0A6J4GQC8</accession>